<evidence type="ECO:0000313" key="15">
    <source>
        <dbReference type="Proteomes" id="UP000188929"/>
    </source>
</evidence>
<feature type="site" description="Interaction with substrate tRNA" evidence="10">
    <location>
        <position position="105"/>
    </location>
</feature>
<name>A0A1V2I2C8_9ACTN</name>
<dbReference type="PANTHER" id="PTHR11088">
    <property type="entry name" value="TRNA DIMETHYLALLYLTRANSFERASE"/>
    <property type="match status" value="1"/>
</dbReference>
<dbReference type="EC" id="2.5.1.75" evidence="10"/>
<comment type="caution">
    <text evidence="10">Lacks conserved residue(s) required for the propagation of feature annotation.</text>
</comment>
<reference evidence="15" key="1">
    <citation type="submission" date="2016-10" db="EMBL/GenBank/DDBJ databases">
        <title>Frankia sp. NRRL B-16386 Genome sequencing.</title>
        <authorList>
            <person name="Ghodhbane-Gtari F."/>
            <person name="Swanson E."/>
            <person name="Gueddou A."/>
            <person name="Hezbri K."/>
            <person name="Ktari K."/>
            <person name="Nouioui I."/>
            <person name="Morris K."/>
            <person name="Simpson S."/>
            <person name="Abebe-Akele F."/>
            <person name="Thomas K."/>
            <person name="Gtari M."/>
            <person name="Tisa L.S."/>
        </authorList>
    </citation>
    <scope>NUCLEOTIDE SEQUENCE [LARGE SCALE GENOMIC DNA]</scope>
    <source>
        <strain evidence="15">NRRL B-16386</strain>
    </source>
</reference>
<keyword evidence="4 10" id="KW-0808">Transferase</keyword>
<comment type="function">
    <text evidence="2 10 12">Catalyzes the transfer of a dimethylallyl group onto the adenine at position 37 in tRNAs that read codons beginning with uridine, leading to the formation of N6-(dimethylallyl)adenosine (i(6)A).</text>
</comment>
<dbReference type="InterPro" id="IPR039657">
    <property type="entry name" value="Dimethylallyltransferase"/>
</dbReference>
<dbReference type="GO" id="GO:0052381">
    <property type="term" value="F:tRNA dimethylallyltransferase activity"/>
    <property type="evidence" value="ECO:0007669"/>
    <property type="project" value="UniProtKB-UniRule"/>
</dbReference>
<evidence type="ECO:0000256" key="11">
    <source>
        <dbReference type="RuleBase" id="RU003783"/>
    </source>
</evidence>
<keyword evidence="5 10" id="KW-0819">tRNA processing</keyword>
<proteinExistence type="inferred from homology"/>
<dbReference type="OrthoDB" id="9776390at2"/>
<evidence type="ECO:0000256" key="12">
    <source>
        <dbReference type="RuleBase" id="RU003784"/>
    </source>
</evidence>
<keyword evidence="7 10" id="KW-0067">ATP-binding</keyword>
<dbReference type="Proteomes" id="UP000188929">
    <property type="component" value="Unassembled WGS sequence"/>
</dbReference>
<evidence type="ECO:0000313" key="14">
    <source>
        <dbReference type="EMBL" id="ONH24112.1"/>
    </source>
</evidence>
<evidence type="ECO:0000256" key="4">
    <source>
        <dbReference type="ARBA" id="ARBA00022679"/>
    </source>
</evidence>
<comment type="similarity">
    <text evidence="3 10 13">Belongs to the IPP transferase family.</text>
</comment>
<dbReference type="SUPFAM" id="SSF52540">
    <property type="entry name" value="P-loop containing nucleoside triphosphate hydrolases"/>
    <property type="match status" value="2"/>
</dbReference>
<dbReference type="InterPro" id="IPR018022">
    <property type="entry name" value="IPT"/>
</dbReference>
<gene>
    <name evidence="10" type="primary">miaA</name>
    <name evidence="14" type="ORF">BL253_31350</name>
</gene>
<keyword evidence="8 10" id="KW-0460">Magnesium</keyword>
<dbReference type="GO" id="GO:0005524">
    <property type="term" value="F:ATP binding"/>
    <property type="evidence" value="ECO:0007669"/>
    <property type="project" value="UniProtKB-UniRule"/>
</dbReference>
<evidence type="ECO:0000256" key="7">
    <source>
        <dbReference type="ARBA" id="ARBA00022840"/>
    </source>
</evidence>
<dbReference type="PANTHER" id="PTHR11088:SF60">
    <property type="entry name" value="TRNA DIMETHYLALLYLTRANSFERASE"/>
    <property type="match status" value="1"/>
</dbReference>
<dbReference type="Gene3D" id="1.10.20.140">
    <property type="match status" value="1"/>
</dbReference>
<evidence type="ECO:0000256" key="3">
    <source>
        <dbReference type="ARBA" id="ARBA00005842"/>
    </source>
</evidence>
<evidence type="ECO:0000256" key="10">
    <source>
        <dbReference type="HAMAP-Rule" id="MF_00185"/>
    </source>
</evidence>
<evidence type="ECO:0000256" key="5">
    <source>
        <dbReference type="ARBA" id="ARBA00022694"/>
    </source>
</evidence>
<dbReference type="Pfam" id="PF01715">
    <property type="entry name" value="IPPT"/>
    <property type="match status" value="1"/>
</dbReference>
<evidence type="ECO:0000256" key="1">
    <source>
        <dbReference type="ARBA" id="ARBA00001946"/>
    </source>
</evidence>
<evidence type="ECO:0000256" key="13">
    <source>
        <dbReference type="RuleBase" id="RU003785"/>
    </source>
</evidence>
<dbReference type="RefSeq" id="WP_076821040.1">
    <property type="nucleotide sequence ID" value="NZ_MOMC01000075.1"/>
</dbReference>
<dbReference type="AlphaFoldDB" id="A0A1V2I2C8"/>
<comment type="caution">
    <text evidence="14">The sequence shown here is derived from an EMBL/GenBank/DDBJ whole genome shotgun (WGS) entry which is preliminary data.</text>
</comment>
<comment type="subunit">
    <text evidence="10">Monomer.</text>
</comment>
<organism evidence="14 15">
    <name type="scientific">Pseudofrankia asymbiotica</name>
    <dbReference type="NCBI Taxonomy" id="1834516"/>
    <lineage>
        <taxon>Bacteria</taxon>
        <taxon>Bacillati</taxon>
        <taxon>Actinomycetota</taxon>
        <taxon>Actinomycetes</taxon>
        <taxon>Frankiales</taxon>
        <taxon>Frankiaceae</taxon>
        <taxon>Pseudofrankia</taxon>
    </lineage>
</organism>
<comment type="catalytic activity">
    <reaction evidence="9 10 11">
        <text>adenosine(37) in tRNA + dimethylallyl diphosphate = N(6)-dimethylallyladenosine(37) in tRNA + diphosphate</text>
        <dbReference type="Rhea" id="RHEA:26482"/>
        <dbReference type="Rhea" id="RHEA-COMP:10162"/>
        <dbReference type="Rhea" id="RHEA-COMP:10375"/>
        <dbReference type="ChEBI" id="CHEBI:33019"/>
        <dbReference type="ChEBI" id="CHEBI:57623"/>
        <dbReference type="ChEBI" id="CHEBI:74411"/>
        <dbReference type="ChEBI" id="CHEBI:74415"/>
        <dbReference type="EC" id="2.5.1.75"/>
    </reaction>
</comment>
<keyword evidence="15" id="KW-1185">Reference proteome</keyword>
<dbReference type="InterPro" id="IPR027417">
    <property type="entry name" value="P-loop_NTPase"/>
</dbReference>
<dbReference type="GO" id="GO:0006400">
    <property type="term" value="P:tRNA modification"/>
    <property type="evidence" value="ECO:0007669"/>
    <property type="project" value="TreeGrafter"/>
</dbReference>
<feature type="region of interest" description="Interaction with substrate tRNA" evidence="10">
    <location>
        <begin position="39"/>
        <end position="42"/>
    </location>
</feature>
<evidence type="ECO:0000256" key="2">
    <source>
        <dbReference type="ARBA" id="ARBA00003213"/>
    </source>
</evidence>
<evidence type="ECO:0000256" key="9">
    <source>
        <dbReference type="ARBA" id="ARBA00049563"/>
    </source>
</evidence>
<dbReference type="STRING" id="1834516.BL253_31350"/>
<dbReference type="HAMAP" id="MF_00185">
    <property type="entry name" value="IPP_trans"/>
    <property type="match status" value="1"/>
</dbReference>
<sequence>MTSEPKRKLVVITGTNASGKSALGVELARNFGGEVISADSRQVYRHLDIGTGKLTSDEMRGVPHHLIDVADIGDRFSVADFQAAAYALTDEISERGRLPFIVGGTGLYVRSVVEGYQLISVPPDWDRRNALEALTDEQLRERLTGLDDTALERVSGDNRRRMIRAIEILESGFAYPPDRPNEPRYSVLQLGLTWPTEVLRRRVDQRLRDRLAAGMVDEVRALLDKGHSVSELDSLGLEYRHVIRLISGEYQSEDELYENLRKAIYRFSRQQMVWFRRDTGIHWLDCERNYLDEARGMIESFIASSEEQQGR</sequence>
<comment type="cofactor">
    <cofactor evidence="1 10">
        <name>Mg(2+)</name>
        <dbReference type="ChEBI" id="CHEBI:18420"/>
    </cofactor>
</comment>
<keyword evidence="6 10" id="KW-0547">Nucleotide-binding</keyword>
<protein>
    <recommendedName>
        <fullName evidence="10">tRNA dimethylallyltransferase</fullName>
        <ecNumber evidence="10">2.5.1.75</ecNumber>
    </recommendedName>
    <alternativeName>
        <fullName evidence="10">Dimethylallyl diphosphate:tRNA dimethylallyltransferase</fullName>
        <shortName evidence="10">DMAPP:tRNA dimethylallyltransferase</shortName>
        <shortName evidence="10">DMATase</shortName>
    </alternativeName>
    <alternativeName>
        <fullName evidence="10">Isopentenyl-diphosphate:tRNA isopentenyltransferase</fullName>
        <shortName evidence="10">IPP transferase</shortName>
        <shortName evidence="10">IPPT</shortName>
        <shortName evidence="10">IPTase</shortName>
    </alternativeName>
</protein>
<feature type="binding site" evidence="10">
    <location>
        <begin position="14"/>
        <end position="21"/>
    </location>
    <ligand>
        <name>ATP</name>
        <dbReference type="ChEBI" id="CHEBI:30616"/>
    </ligand>
</feature>
<evidence type="ECO:0000256" key="6">
    <source>
        <dbReference type="ARBA" id="ARBA00022741"/>
    </source>
</evidence>
<dbReference type="Gene3D" id="3.40.50.300">
    <property type="entry name" value="P-loop containing nucleotide triphosphate hydrolases"/>
    <property type="match status" value="1"/>
</dbReference>
<accession>A0A1V2I2C8</accession>
<dbReference type="EMBL" id="MOMC01000075">
    <property type="protein sequence ID" value="ONH24112.1"/>
    <property type="molecule type" value="Genomic_DNA"/>
</dbReference>
<feature type="site" description="Interaction with substrate tRNA" evidence="10">
    <location>
        <position position="128"/>
    </location>
</feature>
<dbReference type="NCBIfam" id="TIGR00174">
    <property type="entry name" value="miaA"/>
    <property type="match status" value="1"/>
</dbReference>
<evidence type="ECO:0000256" key="8">
    <source>
        <dbReference type="ARBA" id="ARBA00022842"/>
    </source>
</evidence>